<sequence length="1597" mass="176887">MPLYQLEIASALAISAFGSSVFLYLNRPTEGKIQLPLHTELDAGEDAFDVTKPEDIIDGYPIDEEAFWVKIKQRKILLCVLFAAILGLQAASLALSILAKDENARLATHSLHVAFALYLLAVAAFAVNRNDIERNSESIWHLAALTTTPVLCMSFTAILPSNSVVASVETVQRLWYAVLVLYIVACIVAWTTPLGPPLHYPPEAIYSPSTVKKITNTDFENVTGIVGASPWDVLFFSYTTKVVMLGNTAESLDIGDLPIVPATMRSTFNYASMKSATHNVKLRVGSWRPTPGSGAALAYRMFRVNFWGLLAQFVLAATSAMIFYAPPFFLRMLLAYLESDPNREDRSWGWVWASALFSTNIILYLLTGQLWSLSTTTLQVRLRNQLNTILFAKTLIRKDVASSAPAPSKDKADAPATTETEKKAKDDEDDFSSKAQIMTLMTTDVDRVSEFAWHLFTLIDSPIEIIVGSIFLYKLLGISSLFGLAVTCLFLPLNHFAGKIVVNAQDNLMKARDERVALMNEILGAIRMLKFMAWERSFEKRVIKVREKELRYQKLNYTIETLWNAIWNGSPMLVTLVSFWHFAVVRKENLTPSIAFTSFALNALPETLINLLQVCTSFFFLTPYILPNPHAHSPWFLCAVSRRRAAFHSAIRNFYLTLLTVQYLGTAEVSVVPPLDQQSQTIAFQSCTVTWPQDRSAASASVSATPSAVSTPRHKFVLVDLTLQFPQGELSLICGKLGSGKTLLLLALLGEADILSGQMLCPRSPPNSLAGFTDIHPSKEEWVVQGICAYVPQAAWLRNASIKDNILFSLPYDEERYKMTLEVCALVSDLEILEDGDEAEIGERGVNLSGGQKARVSLARAVYSRASILLLDDVLSAVDAHTAHHLYHNCLRGELMQGRTVILVSHHVQLCAPGAAYVVTLDNGRVLFQGGRDEFQSSGVMSGLVQSTTAKEEEQTETVIEDAITETQQNGDGSESQAPAPASTKEKNSSPRKLIEEEARAIGRVARDVWLTYFKACGGYGYWVIFLAIFVVAALGPVLENGWVSYWSRGDEAHSAVYYITIYAILTTVGLILSTLRWFVLYTGSIHASTVLYKRLLESVLFAKIRFHDTVSRGRVLNRFGKDFEGIDSSLSDNFGRSTVYFISSITTIFAISYVGGLPFIVASVITGIFYYNVAKIYGQTSRDMRRLDSVTRSPLYSMYSETIAGVAILRAFGASSKFLRDMLRCVDTNSNPYYWLWGVNRWLSIRFNILSSVIMGAIAVVSVLNGSISASLAGFSLAFANTITGDLLFLVRRFVGLEQSMVALERVKEYSELAREAPEFMEPRPPASWPSTGVVHCENLVIRYAPELPPVLHGLTFDINPGEKVGILGRTGSGKSTLALSFFRFVEPTEGKIVIDGLDVSQVGLTDLRSRITIIPQDPTILSGSVRSTLDVFEEYEDAEIFEALRRVHLIPSEDTLAEDDDAVNANMFRNLDSSVSEGGENFSTGEKQLLCMARAILKRSKILVMDEATASVDYATDELIGKTIRREFAQSTILTIAHRLRTVIDYDRVMLLDQGRIAEFDKPGVLLRNPNSKFHALCKATGKEEFAMLKKMAGV</sequence>
<feature type="transmembrane region" description="Helical" evidence="11">
    <location>
        <begin position="1195"/>
        <end position="1214"/>
    </location>
</feature>
<dbReference type="Pfam" id="PF00664">
    <property type="entry name" value="ABC_membrane"/>
    <property type="match status" value="2"/>
</dbReference>
<feature type="transmembrane region" description="Helical" evidence="11">
    <location>
        <begin position="306"/>
        <end position="330"/>
    </location>
</feature>
<evidence type="ECO:0000259" key="13">
    <source>
        <dbReference type="PROSITE" id="PS50929"/>
    </source>
</evidence>
<keyword evidence="8 11" id="KW-0472">Membrane</keyword>
<dbReference type="Gene3D" id="3.40.50.300">
    <property type="entry name" value="P-loop containing nucleotide triphosphate hydrolases"/>
    <property type="match status" value="2"/>
</dbReference>
<dbReference type="PANTHER" id="PTHR24223">
    <property type="entry name" value="ATP-BINDING CASSETTE SUB-FAMILY C"/>
    <property type="match status" value="1"/>
</dbReference>
<reference evidence="14" key="1">
    <citation type="submission" date="2020-05" db="EMBL/GenBank/DDBJ databases">
        <title>Mycena genomes resolve the evolution of fungal bioluminescence.</title>
        <authorList>
            <person name="Tsai I.J."/>
        </authorList>
    </citation>
    <scope>NUCLEOTIDE SEQUENCE</scope>
    <source>
        <strain evidence="14">160909Yilan</strain>
    </source>
</reference>
<keyword evidence="4" id="KW-0677">Repeat</keyword>
<feature type="transmembrane region" description="Helical" evidence="11">
    <location>
        <begin position="1020"/>
        <end position="1044"/>
    </location>
</feature>
<evidence type="ECO:0000256" key="7">
    <source>
        <dbReference type="ARBA" id="ARBA00022989"/>
    </source>
</evidence>
<comment type="subcellular location">
    <subcellularLocation>
        <location evidence="1">Membrane</location>
        <topology evidence="1">Multi-pass membrane protein</topology>
    </subcellularLocation>
</comment>
<evidence type="ECO:0000256" key="9">
    <source>
        <dbReference type="ARBA" id="ARBA00023180"/>
    </source>
</evidence>
<dbReference type="GO" id="GO:0016887">
    <property type="term" value="F:ATP hydrolysis activity"/>
    <property type="evidence" value="ECO:0007669"/>
    <property type="project" value="InterPro"/>
</dbReference>
<evidence type="ECO:0000256" key="6">
    <source>
        <dbReference type="ARBA" id="ARBA00022840"/>
    </source>
</evidence>
<feature type="transmembrane region" description="Helical" evidence="11">
    <location>
        <begin position="6"/>
        <end position="25"/>
    </location>
</feature>
<feature type="transmembrane region" description="Helical" evidence="11">
    <location>
        <begin position="110"/>
        <end position="127"/>
    </location>
</feature>
<feature type="domain" description="ABC transporter" evidence="12">
    <location>
        <begin position="697"/>
        <end position="948"/>
    </location>
</feature>
<feature type="region of interest" description="Disordered" evidence="10">
    <location>
        <begin position="404"/>
        <end position="429"/>
    </location>
</feature>
<evidence type="ECO:0000256" key="4">
    <source>
        <dbReference type="ARBA" id="ARBA00022737"/>
    </source>
</evidence>
<dbReference type="PROSITE" id="PS50929">
    <property type="entry name" value="ABC_TM1F"/>
    <property type="match status" value="2"/>
</dbReference>
<dbReference type="InterPro" id="IPR050173">
    <property type="entry name" value="ABC_transporter_C-like"/>
</dbReference>
<dbReference type="InterPro" id="IPR003593">
    <property type="entry name" value="AAA+_ATPase"/>
</dbReference>
<feature type="transmembrane region" description="Helical" evidence="11">
    <location>
        <begin position="139"/>
        <end position="159"/>
    </location>
</feature>
<dbReference type="FunFam" id="3.40.50.300:FF:000825">
    <property type="entry name" value="ABC bile acid transporter"/>
    <property type="match status" value="1"/>
</dbReference>
<dbReference type="Pfam" id="PF00005">
    <property type="entry name" value="ABC_tran"/>
    <property type="match status" value="2"/>
</dbReference>
<dbReference type="CDD" id="cd18604">
    <property type="entry name" value="ABC_6TM_VMR1_D2_like"/>
    <property type="match status" value="1"/>
</dbReference>
<keyword evidence="6" id="KW-0067">ATP-binding</keyword>
<dbReference type="CDD" id="cd03250">
    <property type="entry name" value="ABCC_MRP_domain1"/>
    <property type="match status" value="1"/>
</dbReference>
<dbReference type="SUPFAM" id="SSF90123">
    <property type="entry name" value="ABC transporter transmembrane region"/>
    <property type="match status" value="2"/>
</dbReference>
<feature type="domain" description="ABC transporter" evidence="12">
    <location>
        <begin position="1336"/>
        <end position="1581"/>
    </location>
</feature>
<dbReference type="InterPro" id="IPR017871">
    <property type="entry name" value="ABC_transporter-like_CS"/>
</dbReference>
<evidence type="ECO:0000256" key="10">
    <source>
        <dbReference type="SAM" id="MobiDB-lite"/>
    </source>
</evidence>
<evidence type="ECO:0000256" key="1">
    <source>
        <dbReference type="ARBA" id="ARBA00004141"/>
    </source>
</evidence>
<dbReference type="PANTHER" id="PTHR24223:SF353">
    <property type="entry name" value="ABC TRANSPORTER ATP-BINDING PROTEIN_PERMEASE VMR1-RELATED"/>
    <property type="match status" value="1"/>
</dbReference>
<protein>
    <submittedName>
        <fullName evidence="14">Multidrug resistance-associated ABC transporter protein</fullName>
    </submittedName>
</protein>
<feature type="compositionally biased region" description="Polar residues" evidence="10">
    <location>
        <begin position="965"/>
        <end position="977"/>
    </location>
</feature>
<dbReference type="OrthoDB" id="6500128at2759"/>
<dbReference type="InterPro" id="IPR036640">
    <property type="entry name" value="ABC1_TM_sf"/>
</dbReference>
<accession>A0A8H6XPZ9</accession>
<feature type="transmembrane region" description="Helical" evidence="11">
    <location>
        <begin position="1246"/>
        <end position="1266"/>
    </location>
</feature>
<evidence type="ECO:0000313" key="15">
    <source>
        <dbReference type="Proteomes" id="UP000623467"/>
    </source>
</evidence>
<dbReference type="FunFam" id="1.20.1560.10:FF:000013">
    <property type="entry name" value="ABC transporter C family member 2"/>
    <property type="match status" value="1"/>
</dbReference>
<dbReference type="FunFam" id="3.40.50.300:FF:001354">
    <property type="entry name" value="ATP-binding cassette (ABC) transporter, putative"/>
    <property type="match status" value="1"/>
</dbReference>
<feature type="transmembrane region" description="Helical" evidence="11">
    <location>
        <begin position="1056"/>
        <end position="1080"/>
    </location>
</feature>
<evidence type="ECO:0000256" key="2">
    <source>
        <dbReference type="ARBA" id="ARBA00022448"/>
    </source>
</evidence>
<feature type="compositionally biased region" description="Basic and acidic residues" evidence="10">
    <location>
        <begin position="408"/>
        <end position="426"/>
    </location>
</feature>
<dbReference type="SMART" id="SM00382">
    <property type="entry name" value="AAA"/>
    <property type="match status" value="2"/>
</dbReference>
<dbReference type="PROSITE" id="PS50893">
    <property type="entry name" value="ABC_TRANSPORTER_2"/>
    <property type="match status" value="2"/>
</dbReference>
<feature type="transmembrane region" description="Helical" evidence="11">
    <location>
        <begin position="174"/>
        <end position="192"/>
    </location>
</feature>
<dbReference type="InterPro" id="IPR003439">
    <property type="entry name" value="ABC_transporter-like_ATP-bd"/>
</dbReference>
<dbReference type="GO" id="GO:0140359">
    <property type="term" value="F:ABC-type transporter activity"/>
    <property type="evidence" value="ECO:0007669"/>
    <property type="project" value="InterPro"/>
</dbReference>
<name>A0A8H6XPZ9_9AGAR</name>
<evidence type="ECO:0000259" key="12">
    <source>
        <dbReference type="PROSITE" id="PS50893"/>
    </source>
</evidence>
<feature type="transmembrane region" description="Helical" evidence="11">
    <location>
        <begin position="350"/>
        <end position="373"/>
    </location>
</feature>
<keyword evidence="2" id="KW-0813">Transport</keyword>
<dbReference type="Gene3D" id="1.20.1560.10">
    <property type="entry name" value="ABC transporter type 1, transmembrane domain"/>
    <property type="match status" value="2"/>
</dbReference>
<dbReference type="PROSITE" id="PS00211">
    <property type="entry name" value="ABC_TRANSPORTER_1"/>
    <property type="match status" value="1"/>
</dbReference>
<keyword evidence="7 11" id="KW-1133">Transmembrane helix</keyword>
<feature type="domain" description="ABC transmembrane type-1" evidence="13">
    <location>
        <begin position="313"/>
        <end position="601"/>
    </location>
</feature>
<feature type="transmembrane region" description="Helical" evidence="11">
    <location>
        <begin position="1273"/>
        <end position="1292"/>
    </location>
</feature>
<dbReference type="InterPro" id="IPR011527">
    <property type="entry name" value="ABC1_TM_dom"/>
</dbReference>
<dbReference type="SUPFAM" id="SSF52540">
    <property type="entry name" value="P-loop containing nucleoside triphosphate hydrolases"/>
    <property type="match status" value="2"/>
</dbReference>
<evidence type="ECO:0000313" key="14">
    <source>
        <dbReference type="EMBL" id="KAF7344407.1"/>
    </source>
</evidence>
<organism evidence="14 15">
    <name type="scientific">Mycena sanguinolenta</name>
    <dbReference type="NCBI Taxonomy" id="230812"/>
    <lineage>
        <taxon>Eukaryota</taxon>
        <taxon>Fungi</taxon>
        <taxon>Dikarya</taxon>
        <taxon>Basidiomycota</taxon>
        <taxon>Agaricomycotina</taxon>
        <taxon>Agaricomycetes</taxon>
        <taxon>Agaricomycetidae</taxon>
        <taxon>Agaricales</taxon>
        <taxon>Marasmiineae</taxon>
        <taxon>Mycenaceae</taxon>
        <taxon>Mycena</taxon>
    </lineage>
</organism>
<evidence type="ECO:0000256" key="3">
    <source>
        <dbReference type="ARBA" id="ARBA00022692"/>
    </source>
</evidence>
<feature type="domain" description="ABC transmembrane type-1" evidence="13">
    <location>
        <begin position="1024"/>
        <end position="1300"/>
    </location>
</feature>
<evidence type="ECO:0000256" key="11">
    <source>
        <dbReference type="SAM" id="Phobius"/>
    </source>
</evidence>
<dbReference type="CDD" id="cd18596">
    <property type="entry name" value="ABC_6TM_VMR1_D1_like"/>
    <property type="match status" value="1"/>
</dbReference>
<feature type="transmembrane region" description="Helical" evidence="11">
    <location>
        <begin position="1141"/>
        <end position="1174"/>
    </location>
</feature>
<dbReference type="GO" id="GO:0000329">
    <property type="term" value="C:fungal-type vacuole membrane"/>
    <property type="evidence" value="ECO:0007669"/>
    <property type="project" value="TreeGrafter"/>
</dbReference>
<keyword evidence="5" id="KW-0547">Nucleotide-binding</keyword>
<feature type="region of interest" description="Disordered" evidence="10">
    <location>
        <begin position="965"/>
        <end position="992"/>
    </location>
</feature>
<dbReference type="InterPro" id="IPR027417">
    <property type="entry name" value="P-loop_NTPase"/>
</dbReference>
<gene>
    <name evidence="14" type="ORF">MSAN_01921900</name>
</gene>
<feature type="transmembrane region" description="Helical" evidence="11">
    <location>
        <begin position="76"/>
        <end position="98"/>
    </location>
</feature>
<evidence type="ECO:0000256" key="5">
    <source>
        <dbReference type="ARBA" id="ARBA00022741"/>
    </source>
</evidence>
<dbReference type="Proteomes" id="UP000623467">
    <property type="component" value="Unassembled WGS sequence"/>
</dbReference>
<keyword evidence="3 11" id="KW-0812">Transmembrane</keyword>
<comment type="caution">
    <text evidence="14">The sequence shown here is derived from an EMBL/GenBank/DDBJ whole genome shotgun (WGS) entry which is preliminary data.</text>
</comment>
<dbReference type="GO" id="GO:0005524">
    <property type="term" value="F:ATP binding"/>
    <property type="evidence" value="ECO:0007669"/>
    <property type="project" value="UniProtKB-KW"/>
</dbReference>
<keyword evidence="9" id="KW-0325">Glycoprotein</keyword>
<proteinExistence type="predicted"/>
<dbReference type="CDD" id="cd03244">
    <property type="entry name" value="ABCC_MRP_domain2"/>
    <property type="match status" value="1"/>
</dbReference>
<evidence type="ECO:0000256" key="8">
    <source>
        <dbReference type="ARBA" id="ARBA00023136"/>
    </source>
</evidence>
<keyword evidence="15" id="KW-1185">Reference proteome</keyword>
<dbReference type="EMBL" id="JACAZH010000021">
    <property type="protein sequence ID" value="KAF7344407.1"/>
    <property type="molecule type" value="Genomic_DNA"/>
</dbReference>